<protein>
    <submittedName>
        <fullName evidence="2">Nuclear transport factor 2 family protein</fullName>
    </submittedName>
</protein>
<feature type="domain" description="SnoaL-like" evidence="1">
    <location>
        <begin position="5"/>
        <end position="108"/>
    </location>
</feature>
<evidence type="ECO:0000259" key="1">
    <source>
        <dbReference type="Pfam" id="PF12680"/>
    </source>
</evidence>
<dbReference type="RefSeq" id="WP_155087668.1">
    <property type="nucleotide sequence ID" value="NZ_WJYA01000002.1"/>
</dbReference>
<evidence type="ECO:0000313" key="3">
    <source>
        <dbReference type="Proteomes" id="UP000447545"/>
    </source>
</evidence>
<dbReference type="SUPFAM" id="SSF54427">
    <property type="entry name" value="NTF2-like"/>
    <property type="match status" value="1"/>
</dbReference>
<dbReference type="Pfam" id="PF12680">
    <property type="entry name" value="SnoaL_2"/>
    <property type="match status" value="1"/>
</dbReference>
<comment type="caution">
    <text evidence="2">The sequence shown here is derived from an EMBL/GenBank/DDBJ whole genome shotgun (WGS) entry which is preliminary data.</text>
</comment>
<name>A0A7K1G994_9FLAO</name>
<dbReference type="AlphaFoldDB" id="A0A7K1G994"/>
<organism evidence="2 3">
    <name type="scientific">Winogradskyella ouciana</name>
    <dbReference type="NCBI Taxonomy" id="2608631"/>
    <lineage>
        <taxon>Bacteria</taxon>
        <taxon>Pseudomonadati</taxon>
        <taxon>Bacteroidota</taxon>
        <taxon>Flavobacteriia</taxon>
        <taxon>Flavobacteriales</taxon>
        <taxon>Flavobacteriaceae</taxon>
        <taxon>Winogradskyella</taxon>
    </lineage>
</organism>
<proteinExistence type="predicted"/>
<gene>
    <name evidence="2" type="ORF">F1003_02745</name>
</gene>
<reference evidence="2 3" key="1">
    <citation type="submission" date="2019-11" db="EMBL/GenBank/DDBJ databases">
        <title>Winogradskyella ouciana sp. nov., isolated from the hadal seawater of the Mariana Trench.</title>
        <authorList>
            <person name="Liu R."/>
        </authorList>
    </citation>
    <scope>NUCLEOTIDE SEQUENCE [LARGE SCALE GENOMIC DNA]</scope>
    <source>
        <strain evidence="2 3">ZXX205</strain>
    </source>
</reference>
<evidence type="ECO:0000313" key="2">
    <source>
        <dbReference type="EMBL" id="MTE25840.1"/>
    </source>
</evidence>
<accession>A0A7K1G994</accession>
<dbReference type="InterPro" id="IPR037401">
    <property type="entry name" value="SnoaL-like"/>
</dbReference>
<dbReference type="EMBL" id="WJYA01000002">
    <property type="protein sequence ID" value="MTE25840.1"/>
    <property type="molecule type" value="Genomic_DNA"/>
</dbReference>
<dbReference type="Gene3D" id="3.10.450.50">
    <property type="match status" value="1"/>
</dbReference>
<sequence length="158" mass="18548">MNPLIETFYKAFNNLDASTMCSCYHEDIVFEDPAFGRLEGERAKAMWQMLCESQKDKNFKVEVSNINSNDTEGSAHWEAYYIFSKSGRKVHNKIDAQFEFKDGLIINHIDHFNLHKWARQALGFKGLVIGRTRYFKNKLKAQTNRLLDKYIDEKKLSR</sequence>
<dbReference type="InterPro" id="IPR032710">
    <property type="entry name" value="NTF2-like_dom_sf"/>
</dbReference>
<keyword evidence="3" id="KW-1185">Reference proteome</keyword>
<dbReference type="Proteomes" id="UP000447545">
    <property type="component" value="Unassembled WGS sequence"/>
</dbReference>